<dbReference type="Proteomes" id="UP000297245">
    <property type="component" value="Unassembled WGS sequence"/>
</dbReference>
<reference evidence="2 3" key="1">
    <citation type="journal article" date="2019" name="Nat. Ecol. Evol.">
        <title>Megaphylogeny resolves global patterns of mushroom evolution.</title>
        <authorList>
            <person name="Varga T."/>
            <person name="Krizsan K."/>
            <person name="Foldi C."/>
            <person name="Dima B."/>
            <person name="Sanchez-Garcia M."/>
            <person name="Sanchez-Ramirez S."/>
            <person name="Szollosi G.J."/>
            <person name="Szarkandi J.G."/>
            <person name="Papp V."/>
            <person name="Albert L."/>
            <person name="Andreopoulos W."/>
            <person name="Angelini C."/>
            <person name="Antonin V."/>
            <person name="Barry K.W."/>
            <person name="Bougher N.L."/>
            <person name="Buchanan P."/>
            <person name="Buyck B."/>
            <person name="Bense V."/>
            <person name="Catcheside P."/>
            <person name="Chovatia M."/>
            <person name="Cooper J."/>
            <person name="Damon W."/>
            <person name="Desjardin D."/>
            <person name="Finy P."/>
            <person name="Geml J."/>
            <person name="Haridas S."/>
            <person name="Hughes K."/>
            <person name="Justo A."/>
            <person name="Karasinski D."/>
            <person name="Kautmanova I."/>
            <person name="Kiss B."/>
            <person name="Kocsube S."/>
            <person name="Kotiranta H."/>
            <person name="LaButti K.M."/>
            <person name="Lechner B.E."/>
            <person name="Liimatainen K."/>
            <person name="Lipzen A."/>
            <person name="Lukacs Z."/>
            <person name="Mihaltcheva S."/>
            <person name="Morgado L.N."/>
            <person name="Niskanen T."/>
            <person name="Noordeloos M.E."/>
            <person name="Ohm R.A."/>
            <person name="Ortiz-Santana B."/>
            <person name="Ovrebo C."/>
            <person name="Racz N."/>
            <person name="Riley R."/>
            <person name="Savchenko A."/>
            <person name="Shiryaev A."/>
            <person name="Soop K."/>
            <person name="Spirin V."/>
            <person name="Szebenyi C."/>
            <person name="Tomsovsky M."/>
            <person name="Tulloss R.E."/>
            <person name="Uehling J."/>
            <person name="Grigoriev I.V."/>
            <person name="Vagvolgyi C."/>
            <person name="Papp T."/>
            <person name="Martin F.M."/>
            <person name="Miettinen O."/>
            <person name="Hibbett D.S."/>
            <person name="Nagy L.G."/>
        </authorList>
    </citation>
    <scope>NUCLEOTIDE SEQUENCE [LARGE SCALE GENOMIC DNA]</scope>
    <source>
        <strain evidence="2 3">CBS 962.96</strain>
    </source>
</reference>
<accession>A0A4S8LDR4</accession>
<evidence type="ECO:0000313" key="3">
    <source>
        <dbReference type="Proteomes" id="UP000297245"/>
    </source>
</evidence>
<name>A0A4S8LDR4_DENBC</name>
<keyword evidence="3" id="KW-1185">Reference proteome</keyword>
<organism evidence="2 3">
    <name type="scientific">Dendrothele bispora (strain CBS 962.96)</name>
    <dbReference type="NCBI Taxonomy" id="1314807"/>
    <lineage>
        <taxon>Eukaryota</taxon>
        <taxon>Fungi</taxon>
        <taxon>Dikarya</taxon>
        <taxon>Basidiomycota</taxon>
        <taxon>Agaricomycotina</taxon>
        <taxon>Agaricomycetes</taxon>
        <taxon>Agaricomycetidae</taxon>
        <taxon>Agaricales</taxon>
        <taxon>Agaricales incertae sedis</taxon>
        <taxon>Dendrothele</taxon>
    </lineage>
</organism>
<evidence type="ECO:0000313" key="2">
    <source>
        <dbReference type="EMBL" id="THU87062.1"/>
    </source>
</evidence>
<dbReference type="EMBL" id="ML179466">
    <property type="protein sequence ID" value="THU87062.1"/>
    <property type="molecule type" value="Genomic_DNA"/>
</dbReference>
<evidence type="ECO:0000256" key="1">
    <source>
        <dbReference type="SAM" id="MobiDB-lite"/>
    </source>
</evidence>
<feature type="compositionally biased region" description="Gly residues" evidence="1">
    <location>
        <begin position="171"/>
        <end position="183"/>
    </location>
</feature>
<dbReference type="AlphaFoldDB" id="A0A4S8LDR4"/>
<gene>
    <name evidence="2" type="ORF">K435DRAFT_867652</name>
</gene>
<sequence>MSFTNSATAYLPLSCLFTFQSLISSARSSTQSQIQAYKLRAIKEPVQEIKQNTVSEKLSDQPNAIIVQAAIHHPTSMVRFPHSLNSFRVEPILLTELQTTIGSYSSSPNHQLNSTHPLLAFLYPLSLGGVADPSTFRVYGRANVRVDGCESFSYGDEDGSVNLMHNSSSSSGGGSGSTGSGRDTGGGAMAIMGGLKVDVMMGGWVGFVWVWF</sequence>
<protein>
    <submittedName>
        <fullName evidence="2">Uncharacterized protein</fullName>
    </submittedName>
</protein>
<feature type="region of interest" description="Disordered" evidence="1">
    <location>
        <begin position="163"/>
        <end position="183"/>
    </location>
</feature>
<proteinExistence type="predicted"/>